<dbReference type="PANTHER" id="PTHR30385:SF7">
    <property type="entry name" value="RNA POLYMERASE SIGMA FACTOR FLIA"/>
    <property type="match status" value="1"/>
</dbReference>
<dbReference type="NCBIfam" id="NF005413">
    <property type="entry name" value="PRK06986.1"/>
    <property type="match status" value="1"/>
</dbReference>
<evidence type="ECO:0000256" key="4">
    <source>
        <dbReference type="ARBA" id="ARBA00023163"/>
    </source>
</evidence>
<dbReference type="GO" id="GO:0003899">
    <property type="term" value="F:DNA-directed RNA polymerase activity"/>
    <property type="evidence" value="ECO:0007669"/>
    <property type="project" value="InterPro"/>
</dbReference>
<dbReference type="EMBL" id="CP063849">
    <property type="protein sequence ID" value="QOY88856.1"/>
    <property type="molecule type" value="Genomic_DNA"/>
</dbReference>
<dbReference type="Pfam" id="PF04539">
    <property type="entry name" value="Sigma70_r3"/>
    <property type="match status" value="1"/>
</dbReference>
<dbReference type="SUPFAM" id="SSF88946">
    <property type="entry name" value="Sigma2 domain of RNA polymerase sigma factors"/>
    <property type="match status" value="1"/>
</dbReference>
<dbReference type="InterPro" id="IPR007630">
    <property type="entry name" value="RNA_pol_sigma70_r4"/>
</dbReference>
<dbReference type="PRINTS" id="PR00046">
    <property type="entry name" value="SIGMA70FCT"/>
</dbReference>
<dbReference type="PROSITE" id="PS00715">
    <property type="entry name" value="SIGMA70_1"/>
    <property type="match status" value="1"/>
</dbReference>
<dbReference type="Gene3D" id="1.20.140.160">
    <property type="match status" value="1"/>
</dbReference>
<dbReference type="InterPro" id="IPR013325">
    <property type="entry name" value="RNA_pol_sigma_r2"/>
</dbReference>
<dbReference type="Gene3D" id="1.10.1740.10">
    <property type="match status" value="1"/>
</dbReference>
<evidence type="ECO:0000313" key="6">
    <source>
        <dbReference type="EMBL" id="QOY88856.1"/>
    </source>
</evidence>
<dbReference type="Pfam" id="PF04545">
    <property type="entry name" value="Sigma70_r4"/>
    <property type="match status" value="1"/>
</dbReference>
<protein>
    <submittedName>
        <fullName evidence="6">FliA/WhiG family RNA polymerase sigma factor</fullName>
    </submittedName>
</protein>
<dbReference type="InterPro" id="IPR007627">
    <property type="entry name" value="RNA_pol_sigma70_r2"/>
</dbReference>
<dbReference type="InterPro" id="IPR007624">
    <property type="entry name" value="RNA_pol_sigma70_r3"/>
</dbReference>
<dbReference type="NCBIfam" id="TIGR02937">
    <property type="entry name" value="sigma70-ECF"/>
    <property type="match status" value="1"/>
</dbReference>
<dbReference type="Proteomes" id="UP000593892">
    <property type="component" value="Chromosome"/>
</dbReference>
<dbReference type="InterPro" id="IPR013324">
    <property type="entry name" value="RNA_pol_sigma_r3/r4-like"/>
</dbReference>
<dbReference type="PANTHER" id="PTHR30385">
    <property type="entry name" value="SIGMA FACTOR F FLAGELLAR"/>
    <property type="match status" value="1"/>
</dbReference>
<dbReference type="GO" id="GO:0006352">
    <property type="term" value="P:DNA-templated transcription initiation"/>
    <property type="evidence" value="ECO:0007669"/>
    <property type="project" value="InterPro"/>
</dbReference>
<keyword evidence="4" id="KW-0804">Transcription</keyword>
<dbReference type="GO" id="GO:0016987">
    <property type="term" value="F:sigma factor activity"/>
    <property type="evidence" value="ECO:0007669"/>
    <property type="project" value="UniProtKB-KW"/>
</dbReference>
<dbReference type="CDD" id="cd06171">
    <property type="entry name" value="Sigma70_r4"/>
    <property type="match status" value="1"/>
</dbReference>
<keyword evidence="1" id="KW-0805">Transcription regulation</keyword>
<keyword evidence="7" id="KW-1185">Reference proteome</keyword>
<name>A0A7S7NSF3_PALFE</name>
<evidence type="ECO:0000256" key="1">
    <source>
        <dbReference type="ARBA" id="ARBA00023015"/>
    </source>
</evidence>
<gene>
    <name evidence="6" type="ORF">IRI77_02530</name>
</gene>
<evidence type="ECO:0000259" key="5">
    <source>
        <dbReference type="PROSITE" id="PS00715"/>
    </source>
</evidence>
<keyword evidence="3" id="KW-0238">DNA-binding</keyword>
<evidence type="ECO:0000256" key="2">
    <source>
        <dbReference type="ARBA" id="ARBA00023082"/>
    </source>
</evidence>
<dbReference type="InterPro" id="IPR014284">
    <property type="entry name" value="RNA_pol_sigma-70_dom"/>
</dbReference>
<reference evidence="6 7" key="1">
    <citation type="submission" date="2020-10" db="EMBL/GenBank/DDBJ databases">
        <title>Complete genome sequence of Paludibaculum fermentans P105T, a facultatively anaerobic acidobacterium capable of dissimilatory Fe(III) reduction.</title>
        <authorList>
            <person name="Dedysh S.N."/>
            <person name="Beletsky A.V."/>
            <person name="Kulichevskaya I.S."/>
            <person name="Mardanov A.V."/>
            <person name="Ravin N.V."/>
        </authorList>
    </citation>
    <scope>NUCLEOTIDE SEQUENCE [LARGE SCALE GENOMIC DNA]</scope>
    <source>
        <strain evidence="6 7">P105</strain>
    </source>
</reference>
<organism evidence="6 7">
    <name type="scientific">Paludibaculum fermentans</name>
    <dbReference type="NCBI Taxonomy" id="1473598"/>
    <lineage>
        <taxon>Bacteria</taxon>
        <taxon>Pseudomonadati</taxon>
        <taxon>Acidobacteriota</taxon>
        <taxon>Terriglobia</taxon>
        <taxon>Bryobacterales</taxon>
        <taxon>Bryobacteraceae</taxon>
        <taxon>Paludibaculum</taxon>
    </lineage>
</organism>
<dbReference type="RefSeq" id="WP_194450519.1">
    <property type="nucleotide sequence ID" value="NZ_CP063849.1"/>
</dbReference>
<dbReference type="InterPro" id="IPR000943">
    <property type="entry name" value="RNA_pol_sigma70"/>
</dbReference>
<dbReference type="KEGG" id="pfer:IRI77_02530"/>
<accession>A0A7S7NSF3</accession>
<dbReference type="NCBIfam" id="TIGR02479">
    <property type="entry name" value="FliA_WhiG"/>
    <property type="match status" value="1"/>
</dbReference>
<dbReference type="SUPFAM" id="SSF88659">
    <property type="entry name" value="Sigma3 and sigma4 domains of RNA polymerase sigma factors"/>
    <property type="match status" value="2"/>
</dbReference>
<dbReference type="Pfam" id="PF04542">
    <property type="entry name" value="Sigma70_r2"/>
    <property type="match status" value="1"/>
</dbReference>
<keyword evidence="2" id="KW-0731">Sigma factor</keyword>
<proteinExistence type="predicted"/>
<evidence type="ECO:0000313" key="7">
    <source>
        <dbReference type="Proteomes" id="UP000593892"/>
    </source>
</evidence>
<evidence type="ECO:0000256" key="3">
    <source>
        <dbReference type="ARBA" id="ARBA00023125"/>
    </source>
</evidence>
<dbReference type="GO" id="GO:0003677">
    <property type="term" value="F:DNA binding"/>
    <property type="evidence" value="ECO:0007669"/>
    <property type="project" value="UniProtKB-KW"/>
</dbReference>
<feature type="domain" description="RNA polymerase sigma-70" evidence="5">
    <location>
        <begin position="50"/>
        <end position="63"/>
    </location>
</feature>
<dbReference type="AlphaFoldDB" id="A0A7S7NSF3"/>
<dbReference type="InterPro" id="IPR012845">
    <property type="entry name" value="RNA_pol_sigma_FliA_WhiG"/>
</dbReference>
<sequence>MASSQFTAYESEVASATSSRETLILEHLPLVRWIAHRIHERLPREFALDDLISTGILGLIAAIDSYDPIHNVKLSTFASYRIRGAIMDSIRGIDGIAPHHRKVVKQVQAAIGKLEQRLQRPPSEDEIAAELGMELEEYQQTLVQTRGVSIGSLDAAPVNTDKMTFLCFFADREDQEPGRILERAELKKVIAEGISRMPMAERQVLALYYQEGLNLKEIASIMNLHYSRISQLKTQAILRLKTLMDKKWPTPRGDI</sequence>